<dbReference type="RefSeq" id="WP_224531966.1">
    <property type="nucleotide sequence ID" value="NZ_JAIUJR010000031.1"/>
</dbReference>
<comment type="caution">
    <text evidence="2">The sequence shown here is derived from an EMBL/GenBank/DDBJ whole genome shotgun (WGS) entry which is preliminary data.</text>
</comment>
<keyword evidence="1" id="KW-0472">Membrane</keyword>
<accession>A0ABS7XV87</accession>
<evidence type="ECO:0000313" key="2">
    <source>
        <dbReference type="EMBL" id="MCA0133940.1"/>
    </source>
</evidence>
<keyword evidence="3" id="KW-1185">Reference proteome</keyword>
<feature type="transmembrane region" description="Helical" evidence="1">
    <location>
        <begin position="24"/>
        <end position="46"/>
    </location>
</feature>
<keyword evidence="1" id="KW-1133">Transmembrane helix</keyword>
<sequence length="156" mass="17918">MFVIAFPFISFMEFNSDLTKNEPIGISLIFLTLSLILSSLLIYSILNLNTLKRIKGLSRGQNTNLIKKIAEKNNWNIYSSNQQMTILNLNWKESGGFDWGKQLTIIYDGTDVLVNCISFGLHSSPSPFHWFVNKRKINKLKTEFESGIKNVLQQRL</sequence>
<reference evidence="3" key="1">
    <citation type="submission" date="2023-07" db="EMBL/GenBank/DDBJ databases">
        <authorList>
            <person name="Yue Y."/>
        </authorList>
    </citation>
    <scope>NUCLEOTIDE SEQUENCE [LARGE SCALE GENOMIC DNA]</scope>
    <source>
        <strain evidence="3">D23</strain>
    </source>
</reference>
<evidence type="ECO:0000256" key="1">
    <source>
        <dbReference type="SAM" id="Phobius"/>
    </source>
</evidence>
<proteinExistence type="predicted"/>
<name>A0ABS7XV87_9FLAO</name>
<dbReference type="Proteomes" id="UP001198901">
    <property type="component" value="Unassembled WGS sequence"/>
</dbReference>
<evidence type="ECO:0000313" key="3">
    <source>
        <dbReference type="Proteomes" id="UP001198901"/>
    </source>
</evidence>
<gene>
    <name evidence="2" type="ORF">LBU54_15215</name>
</gene>
<evidence type="ECO:0008006" key="4">
    <source>
        <dbReference type="Google" id="ProtNLM"/>
    </source>
</evidence>
<organism evidence="2 3">
    <name type="scientific">Winogradskyella alexanderae</name>
    <dbReference type="NCBI Taxonomy" id="2877123"/>
    <lineage>
        <taxon>Bacteria</taxon>
        <taxon>Pseudomonadati</taxon>
        <taxon>Bacteroidota</taxon>
        <taxon>Flavobacteriia</taxon>
        <taxon>Flavobacteriales</taxon>
        <taxon>Flavobacteriaceae</taxon>
        <taxon>Winogradskyella</taxon>
    </lineage>
</organism>
<keyword evidence="1" id="KW-0812">Transmembrane</keyword>
<dbReference type="EMBL" id="JAIUJR010000031">
    <property type="protein sequence ID" value="MCA0133940.1"/>
    <property type="molecule type" value="Genomic_DNA"/>
</dbReference>
<protein>
    <recommendedName>
        <fullName evidence="4">YcxB-like protein domain-containing protein</fullName>
    </recommendedName>
</protein>